<keyword evidence="1" id="KW-0677">Repeat</keyword>
<dbReference type="PROSITE" id="PS50303">
    <property type="entry name" value="PUM_HD"/>
    <property type="match status" value="1"/>
</dbReference>
<dbReference type="Proteomes" id="UP000800096">
    <property type="component" value="Unassembled WGS sequence"/>
</dbReference>
<dbReference type="Pfam" id="PF00806">
    <property type="entry name" value="PUF"/>
    <property type="match status" value="8"/>
</dbReference>
<feature type="compositionally biased region" description="Polar residues" evidence="5">
    <location>
        <begin position="76"/>
        <end position="86"/>
    </location>
</feature>
<feature type="repeat" description="Pumilio" evidence="3">
    <location>
        <begin position="432"/>
        <end position="467"/>
    </location>
</feature>
<dbReference type="CDD" id="cd07920">
    <property type="entry name" value="Pumilio"/>
    <property type="match status" value="1"/>
</dbReference>
<evidence type="ECO:0000313" key="7">
    <source>
        <dbReference type="EMBL" id="KAF1918087.1"/>
    </source>
</evidence>
<dbReference type="GO" id="GO:0010608">
    <property type="term" value="P:post-transcriptional regulation of gene expression"/>
    <property type="evidence" value="ECO:0007669"/>
    <property type="project" value="TreeGrafter"/>
</dbReference>
<feature type="compositionally biased region" description="Polar residues" evidence="5">
    <location>
        <begin position="1"/>
        <end position="10"/>
    </location>
</feature>
<feature type="region of interest" description="Disordered" evidence="5">
    <location>
        <begin position="1"/>
        <end position="27"/>
    </location>
</feature>
<dbReference type="SUPFAM" id="SSF48371">
    <property type="entry name" value="ARM repeat"/>
    <property type="match status" value="1"/>
</dbReference>
<evidence type="ECO:0000256" key="5">
    <source>
        <dbReference type="SAM" id="MobiDB-lite"/>
    </source>
</evidence>
<dbReference type="AlphaFoldDB" id="A0A6A5QW51"/>
<feature type="repeat" description="Pumilio" evidence="3">
    <location>
        <begin position="616"/>
        <end position="651"/>
    </location>
</feature>
<keyword evidence="4" id="KW-0175">Coiled coil</keyword>
<dbReference type="InterPro" id="IPR011989">
    <property type="entry name" value="ARM-like"/>
</dbReference>
<dbReference type="PANTHER" id="PTHR12537">
    <property type="entry name" value="RNA BINDING PROTEIN PUMILIO-RELATED"/>
    <property type="match status" value="1"/>
</dbReference>
<feature type="compositionally biased region" description="Polar residues" evidence="5">
    <location>
        <begin position="114"/>
        <end position="130"/>
    </location>
</feature>
<name>A0A6A5QW51_AMPQU</name>
<dbReference type="PANTHER" id="PTHR12537:SF48">
    <property type="entry name" value="MEIOTIC COILED-COIL PROTEIN 2"/>
    <property type="match status" value="1"/>
</dbReference>
<feature type="repeat" description="Pumilio" evidence="3">
    <location>
        <begin position="468"/>
        <end position="503"/>
    </location>
</feature>
<feature type="compositionally biased region" description="Polar residues" evidence="5">
    <location>
        <begin position="740"/>
        <end position="751"/>
    </location>
</feature>
<dbReference type="PROSITE" id="PS50302">
    <property type="entry name" value="PUM"/>
    <property type="match status" value="3"/>
</dbReference>
<dbReference type="InterPro" id="IPR001313">
    <property type="entry name" value="Pumilio_RNA-bd_rpt"/>
</dbReference>
<comment type="function">
    <text evidence="2">RNA-binding nucleolar protein required for pre-rRNA processing. Involved in production of 18S rRNA and assembly of small ribosomal subunit.</text>
</comment>
<protein>
    <submittedName>
        <fullName evidence="7">Armadillo-type protein</fullName>
    </submittedName>
</protein>
<dbReference type="InterPro" id="IPR033133">
    <property type="entry name" value="PUM-HD"/>
</dbReference>
<feature type="coiled-coil region" evidence="4">
    <location>
        <begin position="159"/>
        <end position="186"/>
    </location>
</feature>
<evidence type="ECO:0000256" key="4">
    <source>
        <dbReference type="SAM" id="Coils"/>
    </source>
</evidence>
<reference evidence="7" key="1">
    <citation type="journal article" date="2020" name="Stud. Mycol.">
        <title>101 Dothideomycetes genomes: a test case for predicting lifestyles and emergence of pathogens.</title>
        <authorList>
            <person name="Haridas S."/>
            <person name="Albert R."/>
            <person name="Binder M."/>
            <person name="Bloem J."/>
            <person name="Labutti K."/>
            <person name="Salamov A."/>
            <person name="Andreopoulos B."/>
            <person name="Baker S."/>
            <person name="Barry K."/>
            <person name="Bills G."/>
            <person name="Bluhm B."/>
            <person name="Cannon C."/>
            <person name="Castanera R."/>
            <person name="Culley D."/>
            <person name="Daum C."/>
            <person name="Ezra D."/>
            <person name="Gonzalez J."/>
            <person name="Henrissat B."/>
            <person name="Kuo A."/>
            <person name="Liang C."/>
            <person name="Lipzen A."/>
            <person name="Lutzoni F."/>
            <person name="Magnuson J."/>
            <person name="Mondo S."/>
            <person name="Nolan M."/>
            <person name="Ohm R."/>
            <person name="Pangilinan J."/>
            <person name="Park H.-J."/>
            <person name="Ramirez L."/>
            <person name="Alfaro M."/>
            <person name="Sun H."/>
            <person name="Tritt A."/>
            <person name="Yoshinaga Y."/>
            <person name="Zwiers L.-H."/>
            <person name="Turgeon B."/>
            <person name="Goodwin S."/>
            <person name="Spatafora J."/>
            <person name="Crous P."/>
            <person name="Grigoriev I."/>
        </authorList>
    </citation>
    <scope>NUCLEOTIDE SEQUENCE</scope>
    <source>
        <strain evidence="7">HMLAC05119</strain>
    </source>
</reference>
<evidence type="ECO:0000259" key="6">
    <source>
        <dbReference type="PROSITE" id="PS50303"/>
    </source>
</evidence>
<feature type="region of interest" description="Disordered" evidence="5">
    <location>
        <begin position="65"/>
        <end position="86"/>
    </location>
</feature>
<dbReference type="InterPro" id="IPR033712">
    <property type="entry name" value="Pumilio_RNA-bd"/>
</dbReference>
<evidence type="ECO:0000256" key="1">
    <source>
        <dbReference type="ARBA" id="ARBA00022737"/>
    </source>
</evidence>
<feature type="domain" description="PUM-HD" evidence="6">
    <location>
        <begin position="370"/>
        <end position="721"/>
    </location>
</feature>
<dbReference type="InterPro" id="IPR016024">
    <property type="entry name" value="ARM-type_fold"/>
</dbReference>
<dbReference type="SMART" id="SM00025">
    <property type="entry name" value="Pumilio"/>
    <property type="match status" value="8"/>
</dbReference>
<dbReference type="EMBL" id="ML979134">
    <property type="protein sequence ID" value="KAF1918087.1"/>
    <property type="molecule type" value="Genomic_DNA"/>
</dbReference>
<feature type="region of interest" description="Disordered" evidence="5">
    <location>
        <begin position="113"/>
        <end position="133"/>
    </location>
</feature>
<evidence type="ECO:0000256" key="2">
    <source>
        <dbReference type="ARBA" id="ARBA00024893"/>
    </source>
</evidence>
<accession>A0A6A5QW51</accession>
<evidence type="ECO:0000313" key="8">
    <source>
        <dbReference type="Proteomes" id="UP000800096"/>
    </source>
</evidence>
<sequence>MSFNITSDGSPTPRKGPTRFSRAAGDLKIDTSPEVLGQAVGGYSQHHHNPYAFHCAFGTSLTANTQGAKRPLGASTRGNQQATMSQQHAFDGYKAKMEGHDDSSVMDSLLQRLNGRSSPPEQYNSSNGSVPITPATDEFASTPPSSMDNSVLLVDAFELQKLKTELEQAKNEVNRMNQEMHSHQVARSTMDHLSQSSDNDYSYTGDVTEQTLTQLQNKFNASTRVNMSWGNDPVRPAFNNTNGFGPASCQAQPRANVSQSNYRRNEYLNEPTHFPLNQSFRSSGMTSGVMNSMSNSFHGVSNNMSNPPSRPNSAFDPMFNQYAMPPMQTSGYPATVGVIGSRLSPDANEFNVGNGLGPSPWNSQTPSEAGVSQYVPPIEPMNYRRLLDRNMSCNWKYIVDKIICNNDQQASIFLQQKLKVGTPEQKYEIVEAIISQAYPLMVNRFGNFLVQRCFEHGTSEQIIAIAQAIRGNTLALSMDAFGCHVIQKAFDCVPEEYKATMVHELLRRIPETVIHRYACHVWQKLFELRWSDSPPQIMRYVNEALRGMWHEVALGETGSLVVQNIFENCLEEDKRPCINEVLASIDVIAHGQFGNWCIQHICEHGAPADRSRAIDHILRFATEYSMDQYASKVIEKCLKIGGNEFLDRYLERVCEGRQDRPRMPLIDIAGDQFGNYLVQYILTNSSAQHREIVGGHIRKHMVSLRGSKYGSRVAMLCCNPALSTRPGPPSGMVPRYSNPMPRTSSGFGTFR</sequence>
<dbReference type="GO" id="GO:0003730">
    <property type="term" value="F:mRNA 3'-UTR binding"/>
    <property type="evidence" value="ECO:0007669"/>
    <property type="project" value="TreeGrafter"/>
</dbReference>
<proteinExistence type="predicted"/>
<organism evidence="7 8">
    <name type="scientific">Ampelomyces quisqualis</name>
    <name type="common">Powdery mildew agent</name>
    <dbReference type="NCBI Taxonomy" id="50730"/>
    <lineage>
        <taxon>Eukaryota</taxon>
        <taxon>Fungi</taxon>
        <taxon>Dikarya</taxon>
        <taxon>Ascomycota</taxon>
        <taxon>Pezizomycotina</taxon>
        <taxon>Dothideomycetes</taxon>
        <taxon>Pleosporomycetidae</taxon>
        <taxon>Pleosporales</taxon>
        <taxon>Pleosporineae</taxon>
        <taxon>Phaeosphaeriaceae</taxon>
        <taxon>Ampelomyces</taxon>
    </lineage>
</organism>
<dbReference type="Gene3D" id="1.25.10.10">
    <property type="entry name" value="Leucine-rich Repeat Variant"/>
    <property type="match status" value="1"/>
</dbReference>
<dbReference type="OrthoDB" id="668540at2759"/>
<dbReference type="GO" id="GO:0005737">
    <property type="term" value="C:cytoplasm"/>
    <property type="evidence" value="ECO:0007669"/>
    <property type="project" value="TreeGrafter"/>
</dbReference>
<evidence type="ECO:0000256" key="3">
    <source>
        <dbReference type="PROSITE-ProRule" id="PRU00317"/>
    </source>
</evidence>
<feature type="region of interest" description="Disordered" evidence="5">
    <location>
        <begin position="728"/>
        <end position="751"/>
    </location>
</feature>
<keyword evidence="8" id="KW-1185">Reference proteome</keyword>
<gene>
    <name evidence="7" type="ORF">BDU57DRAFT_445189</name>
</gene>